<evidence type="ECO:0000256" key="3">
    <source>
        <dbReference type="SAM" id="MobiDB-lite"/>
    </source>
</evidence>
<keyword evidence="2" id="KW-0547">Nucleotide-binding</keyword>
<feature type="domain" description="Protein kinase" evidence="4">
    <location>
        <begin position="157"/>
        <end position="416"/>
    </location>
</feature>
<gene>
    <name evidence="5" type="primary">ABSGL_03425.1 scaffold 4609</name>
</gene>
<keyword evidence="2" id="KW-0067">ATP-binding</keyword>
<dbReference type="InParanoid" id="A0A168M3Q7"/>
<dbReference type="InterPro" id="IPR000719">
    <property type="entry name" value="Prot_kinase_dom"/>
</dbReference>
<feature type="compositionally biased region" description="Low complexity" evidence="3">
    <location>
        <begin position="1"/>
        <end position="16"/>
    </location>
</feature>
<dbReference type="FunFam" id="1.10.510.10:FF:000947">
    <property type="entry name" value="serine/threonine-protein kinase OSR1"/>
    <property type="match status" value="1"/>
</dbReference>
<dbReference type="STRING" id="4829.A0A168M3Q7"/>
<dbReference type="Gene3D" id="1.10.510.10">
    <property type="entry name" value="Transferase(Phosphotransferase) domain 1"/>
    <property type="match status" value="1"/>
</dbReference>
<dbReference type="PROSITE" id="PS50011">
    <property type="entry name" value="PROTEIN_KINASE_DOM"/>
    <property type="match status" value="1"/>
</dbReference>
<dbReference type="SUPFAM" id="SSF56112">
    <property type="entry name" value="Protein kinase-like (PK-like)"/>
    <property type="match status" value="1"/>
</dbReference>
<dbReference type="InterPro" id="IPR047173">
    <property type="entry name" value="STRAD_A/B-like"/>
</dbReference>
<feature type="compositionally biased region" description="Basic and acidic residues" evidence="3">
    <location>
        <begin position="736"/>
        <end position="745"/>
    </location>
</feature>
<proteinExistence type="inferred from homology"/>
<feature type="compositionally biased region" description="Low complexity" evidence="3">
    <location>
        <begin position="46"/>
        <end position="93"/>
    </location>
</feature>
<dbReference type="SMART" id="SM00220">
    <property type="entry name" value="S_TKc"/>
    <property type="match status" value="1"/>
</dbReference>
<dbReference type="AlphaFoldDB" id="A0A168M3Q7"/>
<accession>A0A168M3Q7</accession>
<feature type="compositionally biased region" description="Low complexity" evidence="3">
    <location>
        <begin position="26"/>
        <end position="38"/>
    </location>
</feature>
<feature type="region of interest" description="Disordered" evidence="3">
    <location>
        <begin position="559"/>
        <end position="611"/>
    </location>
</feature>
<feature type="compositionally biased region" description="Basic and acidic residues" evidence="3">
    <location>
        <begin position="453"/>
        <end position="463"/>
    </location>
</feature>
<evidence type="ECO:0000313" key="5">
    <source>
        <dbReference type="EMBL" id="SAL97898.1"/>
    </source>
</evidence>
<dbReference type="Gene3D" id="3.30.200.20">
    <property type="entry name" value="Phosphorylase Kinase, domain 1"/>
    <property type="match status" value="1"/>
</dbReference>
<comment type="similarity">
    <text evidence="1">Belongs to the protein kinase superfamily. STE Ser/Thr protein kinase family. STE20 subfamily.</text>
</comment>
<feature type="region of interest" description="Disordered" evidence="3">
    <location>
        <begin position="1"/>
        <end position="93"/>
    </location>
</feature>
<evidence type="ECO:0000256" key="2">
    <source>
        <dbReference type="PROSITE-ProRule" id="PRU10141"/>
    </source>
</evidence>
<dbReference type="GO" id="GO:0043539">
    <property type="term" value="F:protein serine/threonine kinase activator activity"/>
    <property type="evidence" value="ECO:0007669"/>
    <property type="project" value="InterPro"/>
</dbReference>
<evidence type="ECO:0000259" key="4">
    <source>
        <dbReference type="PROSITE" id="PS50011"/>
    </source>
</evidence>
<dbReference type="InterPro" id="IPR017441">
    <property type="entry name" value="Protein_kinase_ATP_BS"/>
</dbReference>
<dbReference type="GO" id="GO:0005524">
    <property type="term" value="F:ATP binding"/>
    <property type="evidence" value="ECO:0007669"/>
    <property type="project" value="UniProtKB-UniRule"/>
</dbReference>
<name>A0A168M3Q7_ABSGL</name>
<dbReference type="Pfam" id="PF00069">
    <property type="entry name" value="Pkinase"/>
    <property type="match status" value="1"/>
</dbReference>
<evidence type="ECO:0000313" key="6">
    <source>
        <dbReference type="Proteomes" id="UP000078561"/>
    </source>
</evidence>
<keyword evidence="6" id="KW-1185">Reference proteome</keyword>
<evidence type="ECO:0000256" key="1">
    <source>
        <dbReference type="ARBA" id="ARBA00008874"/>
    </source>
</evidence>
<protein>
    <recommendedName>
        <fullName evidence="4">Protein kinase domain-containing protein</fullName>
    </recommendedName>
</protein>
<dbReference type="PANTHER" id="PTHR48014">
    <property type="entry name" value="SERINE/THREONINE-PROTEIN KINASE FRAY2"/>
    <property type="match status" value="1"/>
</dbReference>
<feature type="region of interest" description="Disordered" evidence="3">
    <location>
        <begin position="436"/>
        <end position="531"/>
    </location>
</feature>
<organism evidence="5">
    <name type="scientific">Absidia glauca</name>
    <name type="common">Pin mould</name>
    <dbReference type="NCBI Taxonomy" id="4829"/>
    <lineage>
        <taxon>Eukaryota</taxon>
        <taxon>Fungi</taxon>
        <taxon>Fungi incertae sedis</taxon>
        <taxon>Mucoromycota</taxon>
        <taxon>Mucoromycotina</taxon>
        <taxon>Mucoromycetes</taxon>
        <taxon>Mucorales</taxon>
        <taxon>Cunninghamellaceae</taxon>
        <taxon>Absidia</taxon>
    </lineage>
</organism>
<dbReference type="Proteomes" id="UP000078561">
    <property type="component" value="Unassembled WGS sequence"/>
</dbReference>
<feature type="binding site" evidence="2">
    <location>
        <position position="186"/>
    </location>
    <ligand>
        <name>ATP</name>
        <dbReference type="ChEBI" id="CHEBI:30616"/>
    </ligand>
</feature>
<dbReference type="FunCoup" id="A0A168M3Q7">
    <property type="interactions" value="545"/>
</dbReference>
<feature type="region of interest" description="Disordered" evidence="3">
    <location>
        <begin position="727"/>
        <end position="750"/>
    </location>
</feature>
<sequence>MSQPSLQNPLSLLKSSAPTTQPTLDSSFALPASSSSSAHNQPLGAPPSSSSFSRSRAGSIIKSMMIPTSSSSPISTPSPSRRPSSATHSMKAKKAASSVSEALHLKLSALAVHDDGQSPPYTPYESQAVTPLVSPIVNASSTSLSSETNWSLQFDDFDIKDPIGYGSSAVVYGAVYLPMKKMVALKVIDLDMFERNQIDELRRETALMALSKHPNVLKVHGSFVHGSKLYIITPYLAFGSCLDIIKTKFKDGFEEIVIATILKQALEGLVYLHKNGHIHRDVKAGNLLMDDQGAVLLADFGVSSSLTEKGDVRKTFVGTPCWMAPEVMEQDGYDYKADIWSFGITSIELATGHAPYAKYPPMKVLKLTLSNASPTLDLDQTKHRYSKLFKDMIDLCLQKNPDTRPTAEKLLQHPFFKQAKKKDYLCKSILSHITPVDQRPRKKMPEKQMSYESTDHWDFDDTPHSPPFQQQQQQQQDQPTDPPSQKPPQTKRRITFGEVVVRDSSKSPSIIDVAVHPSTPTDTTDPTAMPKKSRFIVEDLETSGGGTPNSIMLATPTDTPGDYLTYGSTSSSSSSSNKDRPHRYSVQFPPSAAAADNDRPPDSILTASSSRHLTEMPLSPLSRVSSYDSICERKSRFEVQHTPEFVPVSISRESSHSSLQQQQQPTQKLGRFSVEKTTTTTMDPGKMVGRFELSGTPDLVHQMELLLKQMDAQKSVLQDMMHQVNTAPRSRAVSISEKRRLEPSEPQRGLQETVDHLQRLLMVSKCERDRLVKENEQLRLALDQYRK</sequence>
<dbReference type="PROSITE" id="PS00107">
    <property type="entry name" value="PROTEIN_KINASE_ATP"/>
    <property type="match status" value="1"/>
</dbReference>
<dbReference type="EMBL" id="LT552047">
    <property type="protein sequence ID" value="SAL97898.1"/>
    <property type="molecule type" value="Genomic_DNA"/>
</dbReference>
<dbReference type="GO" id="GO:0004672">
    <property type="term" value="F:protein kinase activity"/>
    <property type="evidence" value="ECO:0007669"/>
    <property type="project" value="InterPro"/>
</dbReference>
<reference evidence="5" key="1">
    <citation type="submission" date="2016-04" db="EMBL/GenBank/DDBJ databases">
        <authorList>
            <person name="Evans L.H."/>
            <person name="Alamgir A."/>
            <person name="Owens N."/>
            <person name="Weber N.D."/>
            <person name="Virtaneva K."/>
            <person name="Barbian K."/>
            <person name="Babar A."/>
            <person name="Rosenke K."/>
        </authorList>
    </citation>
    <scope>NUCLEOTIDE SEQUENCE [LARGE SCALE GENOMIC DNA]</scope>
    <source>
        <strain evidence="5">CBS 101.48</strain>
    </source>
</reference>
<feature type="compositionally biased region" description="Low complexity" evidence="3">
    <location>
        <begin position="467"/>
        <end position="479"/>
    </location>
</feature>
<dbReference type="PANTHER" id="PTHR48014:SF21">
    <property type="entry name" value="SERINE_THREONINE-PROTEIN KINASE FRAY2"/>
    <property type="match status" value="1"/>
</dbReference>
<dbReference type="InterPro" id="IPR011009">
    <property type="entry name" value="Kinase-like_dom_sf"/>
</dbReference>
<dbReference type="OrthoDB" id="248923at2759"/>